<keyword evidence="4" id="KW-1185">Reference proteome</keyword>
<dbReference type="Proteomes" id="UP001055429">
    <property type="component" value="Chromosome"/>
</dbReference>
<evidence type="ECO:0000313" key="3">
    <source>
        <dbReference type="EMBL" id="URI16297.1"/>
    </source>
</evidence>
<dbReference type="PANTHER" id="PTHR30203:SF24">
    <property type="entry name" value="BLR4935 PROTEIN"/>
    <property type="match status" value="1"/>
</dbReference>
<protein>
    <submittedName>
        <fullName evidence="3">TolC family protein</fullName>
    </submittedName>
</protein>
<accession>A0ABY4SRN9</accession>
<name>A0ABY4SRN9_9CAUL</name>
<evidence type="ECO:0000313" key="4">
    <source>
        <dbReference type="Proteomes" id="UP001055429"/>
    </source>
</evidence>
<dbReference type="InterPro" id="IPR003423">
    <property type="entry name" value="OMP_efflux"/>
</dbReference>
<feature type="region of interest" description="Disordered" evidence="2">
    <location>
        <begin position="196"/>
        <end position="218"/>
    </location>
</feature>
<evidence type="ECO:0000256" key="2">
    <source>
        <dbReference type="SAM" id="MobiDB-lite"/>
    </source>
</evidence>
<organism evidence="3 4">
    <name type="scientific">Brevundimonas albigilva</name>
    <dbReference type="NCBI Taxonomy" id="1312364"/>
    <lineage>
        <taxon>Bacteria</taxon>
        <taxon>Pseudomonadati</taxon>
        <taxon>Pseudomonadota</taxon>
        <taxon>Alphaproteobacteria</taxon>
        <taxon>Caulobacterales</taxon>
        <taxon>Caulobacteraceae</taxon>
        <taxon>Brevundimonas</taxon>
    </lineage>
</organism>
<dbReference type="SUPFAM" id="SSF56954">
    <property type="entry name" value="Outer membrane efflux proteins (OEP)"/>
    <property type="match status" value="1"/>
</dbReference>
<dbReference type="Gene3D" id="1.20.1600.10">
    <property type="entry name" value="Outer membrane efflux proteins (OEP)"/>
    <property type="match status" value="1"/>
</dbReference>
<dbReference type="Pfam" id="PF02321">
    <property type="entry name" value="OEP"/>
    <property type="match status" value="1"/>
</dbReference>
<dbReference type="InterPro" id="IPR010131">
    <property type="entry name" value="MdtP/NodT-like"/>
</dbReference>
<proteinExistence type="inferred from homology"/>
<dbReference type="PANTHER" id="PTHR30203">
    <property type="entry name" value="OUTER MEMBRANE CATION EFFLUX PROTEIN"/>
    <property type="match status" value="1"/>
</dbReference>
<dbReference type="RefSeq" id="WP_250202369.1">
    <property type="nucleotide sequence ID" value="NZ_CP097649.1"/>
</dbReference>
<dbReference type="EMBL" id="CP097649">
    <property type="protein sequence ID" value="URI16297.1"/>
    <property type="molecule type" value="Genomic_DNA"/>
</dbReference>
<sequence>MALWTAPARADPQTFDEALARAASDAPRLRASALGVDAARAAAPAAGRLPDPRLKFGLDGFPVTGPLAGQFGEDDFTALRIGVEQDLPSRARRRAERDLAEAAVGVAVADEATALREVRIAAGVAWIDLYYADRKLAVVDQILATLQPLWEAAPSGVASGSERPAAALIPIQLKAALDDRRSRLLADRDAARAELTRWTGDPAASTQGEPPRAGLDPTRLRAGLEDLPALRAYAAERRRADAELDLARAGRRPDWSVEASYQRRDPRFGDMVSVGASVSLPLFQRERQESLIAARAADALRVSSERDATRRRLEADLRRALARQATDQDLWIRARDVVLPAVVQQSDLETAAYAAGRIGIGDIIRAFTAVAEARLDVLDKEAAAVRGAVEISLTYGGDR</sequence>
<gene>
    <name evidence="3" type="ORF">M8231_04745</name>
</gene>
<evidence type="ECO:0000256" key="1">
    <source>
        <dbReference type="ARBA" id="ARBA00007613"/>
    </source>
</evidence>
<comment type="similarity">
    <text evidence="1">Belongs to the outer membrane factor (OMF) (TC 1.B.17) family.</text>
</comment>
<reference evidence="3" key="1">
    <citation type="submission" date="2022-05" db="EMBL/GenBank/DDBJ databases">
        <title>Brevundimonas albigilva TT17 genome sequence.</title>
        <authorList>
            <person name="Lee K."/>
            <person name="Son H."/>
        </authorList>
    </citation>
    <scope>NUCLEOTIDE SEQUENCE</scope>
    <source>
        <strain evidence="3">TT17</strain>
    </source>
</reference>